<evidence type="ECO:0000313" key="1">
    <source>
        <dbReference type="EMBL" id="TNN41278.1"/>
    </source>
</evidence>
<dbReference type="AlphaFoldDB" id="A0A4Z2FJA8"/>
<name>A0A4Z2FJA8_9TELE</name>
<evidence type="ECO:0000313" key="2">
    <source>
        <dbReference type="Proteomes" id="UP000314294"/>
    </source>
</evidence>
<dbReference type="Proteomes" id="UP000314294">
    <property type="component" value="Unassembled WGS sequence"/>
</dbReference>
<gene>
    <name evidence="1" type="ORF">EYF80_048557</name>
</gene>
<protein>
    <submittedName>
        <fullName evidence="1">Uncharacterized protein</fullName>
    </submittedName>
</protein>
<comment type="caution">
    <text evidence="1">The sequence shown here is derived from an EMBL/GenBank/DDBJ whole genome shotgun (WGS) entry which is preliminary data.</text>
</comment>
<sequence length="63" mass="6637">MGSCHLLHELAELPAARVAVTHVLGRSDHGADALPICVLRRAVDLPALLGARVQSLGKTEICN</sequence>
<keyword evidence="2" id="KW-1185">Reference proteome</keyword>
<organism evidence="1 2">
    <name type="scientific">Liparis tanakae</name>
    <name type="common">Tanaka's snailfish</name>
    <dbReference type="NCBI Taxonomy" id="230148"/>
    <lineage>
        <taxon>Eukaryota</taxon>
        <taxon>Metazoa</taxon>
        <taxon>Chordata</taxon>
        <taxon>Craniata</taxon>
        <taxon>Vertebrata</taxon>
        <taxon>Euteleostomi</taxon>
        <taxon>Actinopterygii</taxon>
        <taxon>Neopterygii</taxon>
        <taxon>Teleostei</taxon>
        <taxon>Neoteleostei</taxon>
        <taxon>Acanthomorphata</taxon>
        <taxon>Eupercaria</taxon>
        <taxon>Perciformes</taxon>
        <taxon>Cottioidei</taxon>
        <taxon>Cottales</taxon>
        <taxon>Liparidae</taxon>
        <taxon>Liparis</taxon>
    </lineage>
</organism>
<proteinExistence type="predicted"/>
<accession>A0A4Z2FJA8</accession>
<dbReference type="EMBL" id="SRLO01001121">
    <property type="protein sequence ID" value="TNN41278.1"/>
    <property type="molecule type" value="Genomic_DNA"/>
</dbReference>
<reference evidence="1 2" key="1">
    <citation type="submission" date="2019-03" db="EMBL/GenBank/DDBJ databases">
        <title>First draft genome of Liparis tanakae, snailfish: a comprehensive survey of snailfish specific genes.</title>
        <authorList>
            <person name="Kim W."/>
            <person name="Song I."/>
            <person name="Jeong J.-H."/>
            <person name="Kim D."/>
            <person name="Kim S."/>
            <person name="Ryu S."/>
            <person name="Song J.Y."/>
            <person name="Lee S.K."/>
        </authorList>
    </citation>
    <scope>NUCLEOTIDE SEQUENCE [LARGE SCALE GENOMIC DNA]</scope>
    <source>
        <tissue evidence="1">Muscle</tissue>
    </source>
</reference>